<accession>A0A4Q9GFP5</accession>
<dbReference type="GO" id="GO:0015716">
    <property type="term" value="P:organic phosphonate transport"/>
    <property type="evidence" value="ECO:0007669"/>
    <property type="project" value="InterPro"/>
</dbReference>
<evidence type="ECO:0000256" key="2">
    <source>
        <dbReference type="ARBA" id="ARBA00022729"/>
    </source>
</evidence>
<feature type="signal peptide" evidence="3">
    <location>
        <begin position="1"/>
        <end position="24"/>
    </location>
</feature>
<dbReference type="PANTHER" id="PTHR35841:SF1">
    <property type="entry name" value="PHOSPHONATES-BINDING PERIPLASMIC PROTEIN"/>
    <property type="match status" value="1"/>
</dbReference>
<dbReference type="EMBL" id="SIUB01000006">
    <property type="protein sequence ID" value="TBN51781.1"/>
    <property type="molecule type" value="Genomic_DNA"/>
</dbReference>
<sequence>MLNRRILLSAAIAIGLASPFAAHAQSWKEKYPEITLGAIPVENASTTTDRYGKLAEYLTKELGVKVTLRIANDYAAVIEGQRAGNIQIAYYGPASYARAVMTGVETEPLVVPRHNNDSTGYYSVIYVRADSPYKHVQDLRGKTLGLVDPNSTSGNNAPRFFLDKQGITVDTFFGKTVFAGSHENAVLALSQGTVDAAANAWNSENDNQLTRMATKGMLKDANGKTLSPADFRVIFKSDFLPEAPLAVLKEMPDDLRQAIRQALLDMPKKDKVRFDALSDGKDKEFVPVSEKDYEPIVEMLKFNDKARKT</sequence>
<feature type="chain" id="PRO_5020187282" evidence="3">
    <location>
        <begin position="25"/>
        <end position="309"/>
    </location>
</feature>
<evidence type="ECO:0000256" key="1">
    <source>
        <dbReference type="ARBA" id="ARBA00007162"/>
    </source>
</evidence>
<dbReference type="RefSeq" id="WP_131003945.1">
    <property type="nucleotide sequence ID" value="NZ_JBHSZR010000001.1"/>
</dbReference>
<dbReference type="GO" id="GO:0043190">
    <property type="term" value="C:ATP-binding cassette (ABC) transporter complex"/>
    <property type="evidence" value="ECO:0007669"/>
    <property type="project" value="InterPro"/>
</dbReference>
<dbReference type="AlphaFoldDB" id="A0A4Q9GFP5"/>
<protein>
    <submittedName>
        <fullName evidence="4">Phosphonate ABC transporter substrate-binding protein</fullName>
    </submittedName>
</protein>
<reference evidence="4 5" key="1">
    <citation type="submission" date="2019-02" db="EMBL/GenBank/DDBJ databases">
        <title>Hansschlegelia quercus sp. nov., a novel methylotrophic bacterium from buds of oak (Quercus robur L.).</title>
        <authorList>
            <person name="Agafonova N.V."/>
            <person name="Kaparullina E.N."/>
            <person name="Grouzdev D.S."/>
            <person name="Doronina N.V."/>
        </authorList>
    </citation>
    <scope>NUCLEOTIDE SEQUENCE [LARGE SCALE GENOMIC DNA]</scope>
    <source>
        <strain evidence="4 5">Dub</strain>
    </source>
</reference>
<dbReference type="InterPro" id="IPR017797">
    <property type="entry name" value="Phosphnate-bd"/>
</dbReference>
<evidence type="ECO:0000313" key="5">
    <source>
        <dbReference type="Proteomes" id="UP000291613"/>
    </source>
</evidence>
<dbReference type="NCBIfam" id="TIGR01098">
    <property type="entry name" value="3A0109s03R"/>
    <property type="match status" value="1"/>
</dbReference>
<dbReference type="Gene3D" id="3.40.190.10">
    <property type="entry name" value="Periplasmic binding protein-like II"/>
    <property type="match status" value="2"/>
</dbReference>
<name>A0A4Q9GFP5_9HYPH</name>
<dbReference type="InterPro" id="IPR005770">
    <property type="entry name" value="PhnD"/>
</dbReference>
<keyword evidence="5" id="KW-1185">Reference proteome</keyword>
<evidence type="ECO:0000313" key="4">
    <source>
        <dbReference type="EMBL" id="TBN51781.1"/>
    </source>
</evidence>
<proteinExistence type="inferred from homology"/>
<dbReference type="PANTHER" id="PTHR35841">
    <property type="entry name" value="PHOSPHONATES-BINDING PERIPLASMIC PROTEIN"/>
    <property type="match status" value="1"/>
</dbReference>
<evidence type="ECO:0000256" key="3">
    <source>
        <dbReference type="SAM" id="SignalP"/>
    </source>
</evidence>
<dbReference type="SUPFAM" id="SSF53850">
    <property type="entry name" value="Periplasmic binding protein-like II"/>
    <property type="match status" value="1"/>
</dbReference>
<dbReference type="Proteomes" id="UP000291613">
    <property type="component" value="Unassembled WGS sequence"/>
</dbReference>
<keyword evidence="2 3" id="KW-0732">Signal</keyword>
<comment type="caution">
    <text evidence="4">The sequence shown here is derived from an EMBL/GenBank/DDBJ whole genome shotgun (WGS) entry which is preliminary data.</text>
</comment>
<gene>
    <name evidence="4" type="primary">phnD</name>
    <name evidence="4" type="ORF">EYR15_12805</name>
</gene>
<dbReference type="CDD" id="cd01071">
    <property type="entry name" value="PBP2_PhnD_like"/>
    <property type="match status" value="1"/>
</dbReference>
<organism evidence="4 5">
    <name type="scientific">Hansschlegelia quercus</name>
    <dbReference type="NCBI Taxonomy" id="2528245"/>
    <lineage>
        <taxon>Bacteria</taxon>
        <taxon>Pseudomonadati</taxon>
        <taxon>Pseudomonadota</taxon>
        <taxon>Alphaproteobacteria</taxon>
        <taxon>Hyphomicrobiales</taxon>
        <taxon>Methylopilaceae</taxon>
        <taxon>Hansschlegelia</taxon>
    </lineage>
</organism>
<dbReference type="OrthoDB" id="9802896at2"/>
<comment type="similarity">
    <text evidence="1">Belongs to the phosphate/phosphite/phosphonate binding protein family.</text>
</comment>
<dbReference type="GO" id="GO:0055085">
    <property type="term" value="P:transmembrane transport"/>
    <property type="evidence" value="ECO:0007669"/>
    <property type="project" value="InterPro"/>
</dbReference>
<dbReference type="NCBIfam" id="TIGR03431">
    <property type="entry name" value="PhnD"/>
    <property type="match status" value="1"/>
</dbReference>
<dbReference type="Pfam" id="PF12974">
    <property type="entry name" value="Phosphonate-bd"/>
    <property type="match status" value="1"/>
</dbReference>